<keyword evidence="2" id="KW-1185">Reference proteome</keyword>
<organism evidence="1 2">
    <name type="scientific">Neobacillus piezotolerans</name>
    <dbReference type="NCBI Taxonomy" id="2259171"/>
    <lineage>
        <taxon>Bacteria</taxon>
        <taxon>Bacillati</taxon>
        <taxon>Bacillota</taxon>
        <taxon>Bacilli</taxon>
        <taxon>Bacillales</taxon>
        <taxon>Bacillaceae</taxon>
        <taxon>Neobacillus</taxon>
    </lineage>
</organism>
<comment type="caution">
    <text evidence="1">The sequence shown here is derived from an EMBL/GenBank/DDBJ whole genome shotgun (WGS) entry which is preliminary data.</text>
</comment>
<dbReference type="Proteomes" id="UP000257144">
    <property type="component" value="Unassembled WGS sequence"/>
</dbReference>
<evidence type="ECO:0000313" key="1">
    <source>
        <dbReference type="EMBL" id="RDU38920.1"/>
    </source>
</evidence>
<dbReference type="RefSeq" id="WP_115450834.1">
    <property type="nucleotide sequence ID" value="NZ_QNQT01000001.1"/>
</dbReference>
<dbReference type="AlphaFoldDB" id="A0A3D8GWT9"/>
<dbReference type="EMBL" id="QNQT01000001">
    <property type="protein sequence ID" value="RDU38920.1"/>
    <property type="molecule type" value="Genomic_DNA"/>
</dbReference>
<evidence type="ECO:0000313" key="2">
    <source>
        <dbReference type="Proteomes" id="UP000257144"/>
    </source>
</evidence>
<proteinExistence type="predicted"/>
<sequence length="293" mass="34224">MEKELIYILRKFYDKLMQSFLYEKKLKNNSILISMMEVKSNIRYRILMDASISIYELPKTILDTLLNRGLIAESDEPDRFFITAKGVWAIEKSNEDTLVKFINNKFFNVSQNNKKISDKEKIILFSMISARTFSPDSSIDLKKDHYTLDAWIRIIDSTSKKLLEMGVIKEITLSNLYGKSGNEHKVSHLIRHTDALPKKTKGLFMAAGNQKYYLNVTSNDRYLHKEKISYILSLIFDDENLKKYETIIEVESFCKELAYQEAPFLFNIGEDNFTSHEYDDIITEAINESILLR</sequence>
<name>A0A3D8GWT9_9BACI</name>
<gene>
    <name evidence="1" type="ORF">DRW41_05025</name>
</gene>
<reference evidence="1 2" key="1">
    <citation type="submission" date="2018-07" db="EMBL/GenBank/DDBJ databases">
        <title>Bacillus sp. YLB-04 draft genome sequence.</title>
        <authorList>
            <person name="Yu L."/>
            <person name="Tang X."/>
        </authorList>
    </citation>
    <scope>NUCLEOTIDE SEQUENCE [LARGE SCALE GENOMIC DNA]</scope>
    <source>
        <strain evidence="1 2">YLB-04</strain>
    </source>
</reference>
<protein>
    <submittedName>
        <fullName evidence="1">Uncharacterized protein</fullName>
    </submittedName>
</protein>
<accession>A0A3D8GWT9</accession>